<protein>
    <submittedName>
        <fullName evidence="1">Uncharacterized protein</fullName>
    </submittedName>
</protein>
<keyword evidence="2" id="KW-1185">Reference proteome</keyword>
<proteinExistence type="predicted"/>
<organism evidence="1 2">
    <name type="scientific">Pluteus cervinus</name>
    <dbReference type="NCBI Taxonomy" id="181527"/>
    <lineage>
        <taxon>Eukaryota</taxon>
        <taxon>Fungi</taxon>
        <taxon>Dikarya</taxon>
        <taxon>Basidiomycota</taxon>
        <taxon>Agaricomycotina</taxon>
        <taxon>Agaricomycetes</taxon>
        <taxon>Agaricomycetidae</taxon>
        <taxon>Agaricales</taxon>
        <taxon>Pluteineae</taxon>
        <taxon>Pluteaceae</taxon>
        <taxon>Pluteus</taxon>
    </lineage>
</organism>
<reference evidence="1 2" key="1">
    <citation type="journal article" date="2019" name="Nat. Ecol. Evol.">
        <title>Megaphylogeny resolves global patterns of mushroom evolution.</title>
        <authorList>
            <person name="Varga T."/>
            <person name="Krizsan K."/>
            <person name="Foldi C."/>
            <person name="Dima B."/>
            <person name="Sanchez-Garcia M."/>
            <person name="Sanchez-Ramirez S."/>
            <person name="Szollosi G.J."/>
            <person name="Szarkandi J.G."/>
            <person name="Papp V."/>
            <person name="Albert L."/>
            <person name="Andreopoulos W."/>
            <person name="Angelini C."/>
            <person name="Antonin V."/>
            <person name="Barry K.W."/>
            <person name="Bougher N.L."/>
            <person name="Buchanan P."/>
            <person name="Buyck B."/>
            <person name="Bense V."/>
            <person name="Catcheside P."/>
            <person name="Chovatia M."/>
            <person name="Cooper J."/>
            <person name="Damon W."/>
            <person name="Desjardin D."/>
            <person name="Finy P."/>
            <person name="Geml J."/>
            <person name="Haridas S."/>
            <person name="Hughes K."/>
            <person name="Justo A."/>
            <person name="Karasinski D."/>
            <person name="Kautmanova I."/>
            <person name="Kiss B."/>
            <person name="Kocsube S."/>
            <person name="Kotiranta H."/>
            <person name="LaButti K.M."/>
            <person name="Lechner B.E."/>
            <person name="Liimatainen K."/>
            <person name="Lipzen A."/>
            <person name="Lukacs Z."/>
            <person name="Mihaltcheva S."/>
            <person name="Morgado L.N."/>
            <person name="Niskanen T."/>
            <person name="Noordeloos M.E."/>
            <person name="Ohm R.A."/>
            <person name="Ortiz-Santana B."/>
            <person name="Ovrebo C."/>
            <person name="Racz N."/>
            <person name="Riley R."/>
            <person name="Savchenko A."/>
            <person name="Shiryaev A."/>
            <person name="Soop K."/>
            <person name="Spirin V."/>
            <person name="Szebenyi C."/>
            <person name="Tomsovsky M."/>
            <person name="Tulloss R.E."/>
            <person name="Uehling J."/>
            <person name="Grigoriev I.V."/>
            <person name="Vagvolgyi C."/>
            <person name="Papp T."/>
            <person name="Martin F.M."/>
            <person name="Miettinen O."/>
            <person name="Hibbett D.S."/>
            <person name="Nagy L.G."/>
        </authorList>
    </citation>
    <scope>NUCLEOTIDE SEQUENCE [LARGE SCALE GENOMIC DNA]</scope>
    <source>
        <strain evidence="1 2">NL-1719</strain>
    </source>
</reference>
<name>A0ACD3APS7_9AGAR</name>
<accession>A0ACD3APS7</accession>
<dbReference type="EMBL" id="ML208379">
    <property type="protein sequence ID" value="TFK67319.1"/>
    <property type="molecule type" value="Genomic_DNA"/>
</dbReference>
<dbReference type="Proteomes" id="UP000308600">
    <property type="component" value="Unassembled WGS sequence"/>
</dbReference>
<sequence>MRKQPVASQSLDWCKILTRNDVPSVALTCRQYHQLLLPLLFHLFGLPPAPIQYASLTLNRYHSCKGNPPSISQYREPHVVPGSPSPDTLTMLNMAFHLTSIPRLKCTIHGGHFEVIIHQVNRLRCALQRLSVDDVELVFGPIVQDAEGRRLTPDQDVRLWTDSFGGLLNTIVRKRAKRLAIRDGAIMTKAYYHAPIAFSTSQSIFNRFTSTPFIYRATQESKYLGFSGFIRDPSLSVIAPDFPANISSQITTLEISSEIMITPPFSHWTSSLIKASPNFTTLILSNFSLLPKIWELALTLFSNCLNAAKCILTSFSLTWCSSPPKPSLIEFLHNLPNLTTLILG</sequence>
<gene>
    <name evidence="1" type="ORF">BDN72DRAFT_108130</name>
</gene>
<evidence type="ECO:0000313" key="2">
    <source>
        <dbReference type="Proteomes" id="UP000308600"/>
    </source>
</evidence>
<evidence type="ECO:0000313" key="1">
    <source>
        <dbReference type="EMBL" id="TFK67319.1"/>
    </source>
</evidence>